<dbReference type="eggNOG" id="COG1418">
    <property type="taxonomic scope" value="Bacteria"/>
</dbReference>
<dbReference type="Gene3D" id="1.10.3210.10">
    <property type="entry name" value="Hypothetical protein af1432"/>
    <property type="match status" value="1"/>
</dbReference>
<comment type="caution">
    <text evidence="2">The sequence shown here is derived from an EMBL/GenBank/DDBJ whole genome shotgun (WGS) entry which is preliminary data.</text>
</comment>
<dbReference type="Pfam" id="PF01966">
    <property type="entry name" value="HD"/>
    <property type="match status" value="1"/>
</dbReference>
<feature type="domain" description="HD" evidence="1">
    <location>
        <begin position="32"/>
        <end position="107"/>
    </location>
</feature>
<sequence length="212" mass="23990">MTDTISGISVPDSTLAREITEYIRDNEDDLLYHHSRRVFFFGALVGQAQDLSVDHELLYAAAMFHDRGLTETYSDSTLRFEVDGANEVREFLLERGASHERAHNAWLGIALHTTPGVPEFMAPEIALVSAGVETDVLGMHFDEVTDAQRQAVVEVHPRPNFKNRILKAFNDANVHRPHSTFGNMNADVLEHFDPDFKRDNFVEIIKANPWSE</sequence>
<dbReference type="EMBL" id="JROM01000021">
    <property type="protein sequence ID" value="KHE74487.1"/>
    <property type="molecule type" value="Genomic_DNA"/>
</dbReference>
<reference evidence="2 3" key="1">
    <citation type="submission" date="2014-09" db="EMBL/GenBank/DDBJ databases">
        <title>High-quality draft genome sequence of Kocuria marina SO9-6, an actinobacterium isolated from a copper mine.</title>
        <authorList>
            <person name="Castro D.B."/>
            <person name="Pereira L.B."/>
            <person name="Silva M.V."/>
            <person name="Silva B.P."/>
            <person name="Zanardi B.R."/>
            <person name="Carlos C."/>
            <person name="Belgini D.R."/>
            <person name="Limache E.G."/>
            <person name="Lacerda G.V."/>
            <person name="Nery M.B."/>
            <person name="Gomes M.B."/>
            <person name="Souza S."/>
            <person name="Silva T.M."/>
            <person name="Rodrigues V.D."/>
            <person name="Paulino L.C."/>
            <person name="Vicentini R."/>
            <person name="Ferraz L.F."/>
            <person name="Ottoboni L.M."/>
        </authorList>
    </citation>
    <scope>NUCLEOTIDE SEQUENCE [LARGE SCALE GENOMIC DNA]</scope>
    <source>
        <strain evidence="2 3">SO9-6</strain>
    </source>
</reference>
<evidence type="ECO:0000313" key="3">
    <source>
        <dbReference type="Proteomes" id="UP000030664"/>
    </source>
</evidence>
<dbReference type="InterPro" id="IPR006674">
    <property type="entry name" value="HD_domain"/>
</dbReference>
<dbReference type="Proteomes" id="UP000030664">
    <property type="component" value="Unassembled WGS sequence"/>
</dbReference>
<name>A0A0B0DEA8_9MICC</name>
<dbReference type="PANTHER" id="PTHR35569:SF1">
    <property type="entry name" value="CYANAMIDE HYDRATASE DDI2-RELATED"/>
    <property type="match status" value="1"/>
</dbReference>
<proteinExistence type="predicted"/>
<dbReference type="PANTHER" id="PTHR35569">
    <property type="entry name" value="CYANAMIDE HYDRATASE DDI2-RELATED"/>
    <property type="match status" value="1"/>
</dbReference>
<dbReference type="STRING" id="223184.AS25_06660"/>
<dbReference type="SUPFAM" id="SSF109604">
    <property type="entry name" value="HD-domain/PDEase-like"/>
    <property type="match status" value="1"/>
</dbReference>
<gene>
    <name evidence="2" type="ORF">AS25_06660</name>
</gene>
<dbReference type="AlphaFoldDB" id="A0A0B0DEA8"/>
<organism evidence="2 3">
    <name type="scientific">Kocuria marina</name>
    <dbReference type="NCBI Taxonomy" id="223184"/>
    <lineage>
        <taxon>Bacteria</taxon>
        <taxon>Bacillati</taxon>
        <taxon>Actinomycetota</taxon>
        <taxon>Actinomycetes</taxon>
        <taxon>Micrococcales</taxon>
        <taxon>Micrococcaceae</taxon>
        <taxon>Kocuria</taxon>
    </lineage>
</organism>
<evidence type="ECO:0000313" key="2">
    <source>
        <dbReference type="EMBL" id="KHE74487.1"/>
    </source>
</evidence>
<accession>A0A0B0DEA8</accession>
<evidence type="ECO:0000259" key="1">
    <source>
        <dbReference type="Pfam" id="PF01966"/>
    </source>
</evidence>
<dbReference type="RefSeq" id="WP_035963652.1">
    <property type="nucleotide sequence ID" value="NZ_JAQDQP010000001.1"/>
</dbReference>
<protein>
    <submittedName>
        <fullName evidence="2">Diguanylate cyclase</fullName>
    </submittedName>
</protein>